<evidence type="ECO:0000256" key="1">
    <source>
        <dbReference type="ARBA" id="ARBA00004496"/>
    </source>
</evidence>
<dbReference type="GO" id="GO:0005737">
    <property type="term" value="C:cytoplasm"/>
    <property type="evidence" value="ECO:0007669"/>
    <property type="project" value="UniProtKB-SubCell"/>
</dbReference>
<dbReference type="InterPro" id="IPR012768">
    <property type="entry name" value="Trehalose_TreZ"/>
</dbReference>
<evidence type="ECO:0000256" key="14">
    <source>
        <dbReference type="PIRNR" id="PIRNR006337"/>
    </source>
</evidence>
<dbReference type="GO" id="GO:0005992">
    <property type="term" value="P:trehalose biosynthetic process"/>
    <property type="evidence" value="ECO:0007669"/>
    <property type="project" value="UniProtKB-UniRule"/>
</dbReference>
<evidence type="ECO:0000256" key="11">
    <source>
        <dbReference type="ARBA" id="ARBA00033284"/>
    </source>
</evidence>
<comment type="pathway">
    <text evidence="2 14">Glycan biosynthesis; trehalose biosynthesis.</text>
</comment>
<protein>
    <recommendedName>
        <fullName evidence="5 13">Malto-oligosyltrehalose trehalohydrolase</fullName>
        <shortName evidence="14">MTHase</shortName>
        <ecNumber evidence="4 13">3.2.1.141</ecNumber>
    </recommendedName>
    <alternativeName>
        <fullName evidence="11 14">4-alpha-D-((1-&gt;4)-alpha-D-glucano)trehalose trehalohydrolase</fullName>
    </alternativeName>
    <alternativeName>
        <fullName evidence="10 14">Maltooligosyl trehalose trehalohydrolase</fullName>
    </alternativeName>
</protein>
<dbReference type="PIRSF" id="PIRSF006337">
    <property type="entry name" value="Trehalose_TreZ"/>
    <property type="match status" value="1"/>
</dbReference>
<dbReference type="Pfam" id="PF02922">
    <property type="entry name" value="CBM_48"/>
    <property type="match status" value="1"/>
</dbReference>
<feature type="site" description="Transition state stabilizer" evidence="16">
    <location>
        <position position="394"/>
    </location>
</feature>
<dbReference type="PANTHER" id="PTHR43651">
    <property type="entry name" value="1,4-ALPHA-GLUCAN-BRANCHING ENZYME"/>
    <property type="match status" value="1"/>
</dbReference>
<dbReference type="OrthoDB" id="9800174at2"/>
<dbReference type="EC" id="3.2.1.141" evidence="4 13"/>
<evidence type="ECO:0000313" key="18">
    <source>
        <dbReference type="EMBL" id="GEN12782.1"/>
    </source>
</evidence>
<evidence type="ECO:0000256" key="13">
    <source>
        <dbReference type="NCBIfam" id="TIGR02402"/>
    </source>
</evidence>
<dbReference type="InterPro" id="IPR004193">
    <property type="entry name" value="Glyco_hydro_13_N"/>
</dbReference>
<comment type="subcellular location">
    <subcellularLocation>
        <location evidence="1 15">Cytoplasm</location>
    </subcellularLocation>
</comment>
<dbReference type="STRING" id="1334629.MFUL124B02_12580"/>
<evidence type="ECO:0000256" key="5">
    <source>
        <dbReference type="ARBA" id="ARBA00015938"/>
    </source>
</evidence>
<keyword evidence="8" id="KW-0119">Carbohydrate metabolism</keyword>
<dbReference type="InterPro" id="IPR013783">
    <property type="entry name" value="Ig-like_fold"/>
</dbReference>
<feature type="active site" description="Proton donor" evidence="15">
    <location>
        <position position="299"/>
    </location>
</feature>
<evidence type="ECO:0000256" key="10">
    <source>
        <dbReference type="ARBA" id="ARBA00032057"/>
    </source>
</evidence>
<keyword evidence="20" id="KW-1185">Reference proteome</keyword>
<keyword evidence="9 14" id="KW-0326">Glycosidase</keyword>
<dbReference type="GO" id="GO:0033942">
    <property type="term" value="F:4-alpha-D-(1-&gt;4)-alpha-D-glucanotrehalose trehalohydrolase activity"/>
    <property type="evidence" value="ECO:0007669"/>
    <property type="project" value="UniProtKB-EC"/>
</dbReference>
<keyword evidence="6" id="KW-0963">Cytoplasm</keyword>
<gene>
    <name evidence="18" type="ORF">MFU01_78190</name>
    <name evidence="19" type="ORF">SAMN05443572_111162</name>
</gene>
<dbReference type="SUPFAM" id="SSF81296">
    <property type="entry name" value="E set domains"/>
    <property type="match status" value="1"/>
</dbReference>
<dbReference type="InterPro" id="IPR014756">
    <property type="entry name" value="Ig_E-set"/>
</dbReference>
<evidence type="ECO:0000256" key="4">
    <source>
        <dbReference type="ARBA" id="ARBA00012268"/>
    </source>
</evidence>
<dbReference type="CDD" id="cd11325">
    <property type="entry name" value="AmyAc_GTHase"/>
    <property type="match status" value="1"/>
</dbReference>
<dbReference type="Proteomes" id="UP000183760">
    <property type="component" value="Unassembled WGS sequence"/>
</dbReference>
<feature type="domain" description="Glycosyl hydrolase family 13 catalytic" evidence="17">
    <location>
        <begin position="112"/>
        <end position="464"/>
    </location>
</feature>
<dbReference type="InterPro" id="IPR017853">
    <property type="entry name" value="GH"/>
</dbReference>
<evidence type="ECO:0000256" key="6">
    <source>
        <dbReference type="ARBA" id="ARBA00022490"/>
    </source>
</evidence>
<dbReference type="Gene3D" id="1.10.10.760">
    <property type="entry name" value="E-set domains of sugar-utilizing enzymes"/>
    <property type="match status" value="1"/>
</dbReference>
<evidence type="ECO:0000313" key="20">
    <source>
        <dbReference type="Proteomes" id="UP000183760"/>
    </source>
</evidence>
<comment type="similarity">
    <text evidence="3 14">Belongs to the glycosyl hydrolase 13 family.</text>
</comment>
<feature type="active site" description="Nucleophile" evidence="15">
    <location>
        <position position="264"/>
    </location>
</feature>
<dbReference type="Proteomes" id="UP000321514">
    <property type="component" value="Unassembled WGS sequence"/>
</dbReference>
<evidence type="ECO:0000256" key="9">
    <source>
        <dbReference type="ARBA" id="ARBA00023295"/>
    </source>
</evidence>
<dbReference type="SMART" id="SM00642">
    <property type="entry name" value="Aamy"/>
    <property type="match status" value="1"/>
</dbReference>
<keyword evidence="7 14" id="KW-0378">Hydrolase</keyword>
<dbReference type="UniPathway" id="UPA00299"/>
<dbReference type="NCBIfam" id="TIGR02402">
    <property type="entry name" value="trehalose_TreZ"/>
    <property type="match status" value="1"/>
</dbReference>
<evidence type="ECO:0000313" key="21">
    <source>
        <dbReference type="Proteomes" id="UP000321514"/>
    </source>
</evidence>
<dbReference type="SUPFAM" id="SSF51445">
    <property type="entry name" value="(Trans)glycosidases"/>
    <property type="match status" value="1"/>
</dbReference>
<dbReference type="InterPro" id="IPR044901">
    <property type="entry name" value="Trehalose_TreZ_E-set_sf"/>
</dbReference>
<dbReference type="EMBL" id="FOIB01000011">
    <property type="protein sequence ID" value="SEU36335.1"/>
    <property type="molecule type" value="Genomic_DNA"/>
</dbReference>
<organism evidence="18 21">
    <name type="scientific">Myxococcus fulvus</name>
    <dbReference type="NCBI Taxonomy" id="33"/>
    <lineage>
        <taxon>Bacteria</taxon>
        <taxon>Pseudomonadati</taxon>
        <taxon>Myxococcota</taxon>
        <taxon>Myxococcia</taxon>
        <taxon>Myxococcales</taxon>
        <taxon>Cystobacterineae</taxon>
        <taxon>Myxococcaceae</taxon>
        <taxon>Myxococcus</taxon>
    </lineage>
</organism>
<reference evidence="18 21" key="2">
    <citation type="submission" date="2019-07" db="EMBL/GenBank/DDBJ databases">
        <title>Whole genome shotgun sequence of Myxococcus fulvus NBRC 100333.</title>
        <authorList>
            <person name="Hosoyama A."/>
            <person name="Uohara A."/>
            <person name="Ohji S."/>
            <person name="Ichikawa N."/>
        </authorList>
    </citation>
    <scope>NUCLEOTIDE SEQUENCE [LARGE SCALE GENOMIC DNA]</scope>
    <source>
        <strain evidence="18 21">NBRC 100333</strain>
    </source>
</reference>
<name>A0A511THE2_MYXFU</name>
<dbReference type="EMBL" id="BJXR01000068">
    <property type="protein sequence ID" value="GEN12782.1"/>
    <property type="molecule type" value="Genomic_DNA"/>
</dbReference>
<sequence length="634" mass="71397">MTWRGTLGARPVGQDGTHFRVWAPSRRMVEVSVQGAARPLPLVRDARGYFEGVHPVPVGARYKYRLDDREEFPDPASRFQPDGPHGHSEVVDPWAHAWSDGDWKGLTSMRGQVLYELHLGTFTPEGTYAAAIEKLPLLAELGITCLELMPLHTCPGRFNWGYDGAQLFAPHPAYGRPESLRAFVEAAHRLGIGVVLDVVYNHLGPDGNYLAQYAPGYFTKKYENEWGEPTNFDDGEHAGPSREFFVENACAWMAEYHFDGLRLDATQSLYDDGPRHIVQVITQAAREAAGGRGVLIIAENEPQDELCVRAPERGGWGADGLWVDDFHHSARVAATGRAEAYLQDYRGNAQELLSCVLRNSLYQGQYYRWQKKARGCPLWRVPASACVFYLQNHDQLANMLGGHRLHHVGGERRARVLTMLWLLSPQTPMFFMGQEWFASSPFHYFVDHKPELQAVVRQGRDAFIGQFESARHALEREGYEEHVDERAFRRSQLDWTERERRVGPLTLHRELLRLRREDPVLARQDGSQLMGAVLSESAFLLRYLGGDEEGDRLLLVNLGSELELSPCPEPLLAPPRDEGWRLGLSSEEVRFGGTGSCSLDSLRVETSWRVPGMTALWMTSARESRTGPGPRMAG</sequence>
<evidence type="ECO:0000256" key="16">
    <source>
        <dbReference type="PIRSR" id="PIRSR006337-3"/>
    </source>
</evidence>
<evidence type="ECO:0000313" key="19">
    <source>
        <dbReference type="EMBL" id="SEU36335.1"/>
    </source>
</evidence>
<accession>A0A511THE2</accession>
<dbReference type="Gene3D" id="2.60.40.10">
    <property type="entry name" value="Immunoglobulins"/>
    <property type="match status" value="1"/>
</dbReference>
<evidence type="ECO:0000256" key="2">
    <source>
        <dbReference type="ARBA" id="ARBA00005199"/>
    </source>
</evidence>
<dbReference type="AlphaFoldDB" id="A0A511THE2"/>
<proteinExistence type="inferred from homology"/>
<dbReference type="InterPro" id="IPR006047">
    <property type="entry name" value="GH13_cat_dom"/>
</dbReference>
<evidence type="ECO:0000256" key="8">
    <source>
        <dbReference type="ARBA" id="ARBA00023277"/>
    </source>
</evidence>
<dbReference type="RefSeq" id="WP_046712222.1">
    <property type="nucleotide sequence ID" value="NZ_BJXR01000068.1"/>
</dbReference>
<reference evidence="19 20" key="1">
    <citation type="submission" date="2016-10" db="EMBL/GenBank/DDBJ databases">
        <authorList>
            <person name="Varghese N."/>
            <person name="Submissions S."/>
        </authorList>
    </citation>
    <scope>NUCLEOTIDE SEQUENCE [LARGE SCALE GENOMIC DNA]</scope>
    <source>
        <strain evidence="19 20">DSM 16525</strain>
    </source>
</reference>
<evidence type="ECO:0000256" key="7">
    <source>
        <dbReference type="ARBA" id="ARBA00022801"/>
    </source>
</evidence>
<dbReference type="PANTHER" id="PTHR43651:SF11">
    <property type="entry name" value="MALTO-OLIGOSYLTREHALOSE TREHALOHYDROLASE"/>
    <property type="match status" value="1"/>
</dbReference>
<evidence type="ECO:0000256" key="15">
    <source>
        <dbReference type="PIRSR" id="PIRSR006337-1"/>
    </source>
</evidence>
<dbReference type="Gene3D" id="3.20.20.80">
    <property type="entry name" value="Glycosidases"/>
    <property type="match status" value="1"/>
</dbReference>
<evidence type="ECO:0000259" key="17">
    <source>
        <dbReference type="SMART" id="SM00642"/>
    </source>
</evidence>
<evidence type="ECO:0000256" key="3">
    <source>
        <dbReference type="ARBA" id="ARBA00008061"/>
    </source>
</evidence>
<dbReference type="CDD" id="cd02853">
    <property type="entry name" value="E_set_MTHase_like_N"/>
    <property type="match status" value="1"/>
</dbReference>
<comment type="caution">
    <text evidence="18">The sequence shown here is derived from an EMBL/GenBank/DDBJ whole genome shotgun (WGS) entry which is preliminary data.</text>
</comment>
<comment type="catalytic activity">
    <reaction evidence="12 14">
        <text>hydrolysis of (1-&gt;4)-alpha-D-glucosidic linkage in 4-alpha-D-[(1-&gt;4)-alpha-D-glucanosyl]n trehalose to yield trehalose and (1-&gt;4)-alpha-D-glucan.</text>
        <dbReference type="EC" id="3.2.1.141"/>
    </reaction>
</comment>
<dbReference type="Pfam" id="PF00128">
    <property type="entry name" value="Alpha-amylase"/>
    <property type="match status" value="1"/>
</dbReference>
<evidence type="ECO:0000256" key="12">
    <source>
        <dbReference type="ARBA" id="ARBA00034013"/>
    </source>
</evidence>